<dbReference type="Proteomes" id="UP000294614">
    <property type="component" value="Unassembled WGS sequence"/>
</dbReference>
<dbReference type="EMBL" id="SMGG01000003">
    <property type="protein sequence ID" value="TCK62275.1"/>
    <property type="molecule type" value="Genomic_DNA"/>
</dbReference>
<keyword evidence="2" id="KW-1185">Reference proteome</keyword>
<organism evidence="1 2">
    <name type="scientific">Seleniivibrio woodruffii</name>
    <dbReference type="NCBI Taxonomy" id="1078050"/>
    <lineage>
        <taxon>Bacteria</taxon>
        <taxon>Pseudomonadati</taxon>
        <taxon>Deferribacterota</taxon>
        <taxon>Deferribacteres</taxon>
        <taxon>Deferribacterales</taxon>
        <taxon>Geovibrionaceae</taxon>
        <taxon>Seleniivibrio</taxon>
    </lineage>
</organism>
<dbReference type="RefSeq" id="WP_132872217.1">
    <property type="nucleotide sequence ID" value="NZ_JAJUHT010000010.1"/>
</dbReference>
<gene>
    <name evidence="1" type="ORF">C8D98_0797</name>
</gene>
<sequence>MQVNLEESNNITIEREGTSDSFVMCIDSRVTVRLSKSEMRLMHALIGAQLQDNPKMGRDALKKVMADTLVSHKPKVQEVLRRMKKEDIAFVIWYMGDLRMGHEILNNMSKRSAEDVQETVREAIERRIRKERSTGNTTFEVQMTEYGKAAVTAFLKQVFDTDTIPI</sequence>
<reference evidence="1 2" key="1">
    <citation type="submission" date="2019-03" db="EMBL/GenBank/DDBJ databases">
        <title>Genomic Encyclopedia of Type Strains, Phase IV (KMG-IV): sequencing the most valuable type-strain genomes for metagenomic binning, comparative biology and taxonomic classification.</title>
        <authorList>
            <person name="Goeker M."/>
        </authorList>
    </citation>
    <scope>NUCLEOTIDE SEQUENCE [LARGE SCALE GENOMIC DNA]</scope>
    <source>
        <strain evidence="1 2">DSM 24984</strain>
    </source>
</reference>
<accession>A0A4R1KCK9</accession>
<name>A0A4R1KCK9_9BACT</name>
<proteinExistence type="predicted"/>
<evidence type="ECO:0000313" key="1">
    <source>
        <dbReference type="EMBL" id="TCK62275.1"/>
    </source>
</evidence>
<protein>
    <submittedName>
        <fullName evidence="1">Uncharacterized protein</fullName>
    </submittedName>
</protein>
<dbReference type="Gene3D" id="1.10.220.30">
    <property type="match status" value="1"/>
</dbReference>
<dbReference type="AlphaFoldDB" id="A0A4R1KCK9"/>
<evidence type="ECO:0000313" key="2">
    <source>
        <dbReference type="Proteomes" id="UP000294614"/>
    </source>
</evidence>
<comment type="caution">
    <text evidence="1">The sequence shown here is derived from an EMBL/GenBank/DDBJ whole genome shotgun (WGS) entry which is preliminary data.</text>
</comment>